<accession>B0MN04</accession>
<comment type="caution">
    <text evidence="7">The sequence shown here is derived from an EMBL/GenBank/DDBJ whole genome shotgun (WGS) entry which is preliminary data.</text>
</comment>
<evidence type="ECO:0000259" key="6">
    <source>
        <dbReference type="Pfam" id="PF22740"/>
    </source>
</evidence>
<dbReference type="NCBIfam" id="NF003828">
    <property type="entry name" value="PRK05416.1"/>
    <property type="match status" value="1"/>
</dbReference>
<keyword evidence="8" id="KW-1185">Reference proteome</keyword>
<dbReference type="Proteomes" id="UP000005326">
    <property type="component" value="Unassembled WGS sequence"/>
</dbReference>
<evidence type="ECO:0000259" key="5">
    <source>
        <dbReference type="Pfam" id="PF03668"/>
    </source>
</evidence>
<dbReference type="PANTHER" id="PTHR30448:SF0">
    <property type="entry name" value="RNASE ADAPTER PROTEIN RAPZ"/>
    <property type="match status" value="1"/>
</dbReference>
<dbReference type="Pfam" id="PF03668">
    <property type="entry name" value="RapZ-like_N"/>
    <property type="match status" value="1"/>
</dbReference>
<evidence type="ECO:0008006" key="9">
    <source>
        <dbReference type="Google" id="ProtNLM"/>
    </source>
</evidence>
<evidence type="ECO:0000313" key="7">
    <source>
        <dbReference type="EMBL" id="EDS00950.1"/>
    </source>
</evidence>
<evidence type="ECO:0000256" key="3">
    <source>
        <dbReference type="ARBA" id="ARBA00023134"/>
    </source>
</evidence>
<evidence type="ECO:0000256" key="1">
    <source>
        <dbReference type="ARBA" id="ARBA00022741"/>
    </source>
</evidence>
<feature type="binding site" evidence="4">
    <location>
        <begin position="35"/>
        <end position="42"/>
    </location>
    <ligand>
        <name>ATP</name>
        <dbReference type="ChEBI" id="CHEBI:30616"/>
    </ligand>
</feature>
<dbReference type="PANTHER" id="PTHR30448">
    <property type="entry name" value="RNASE ADAPTER PROTEIN RAPZ"/>
    <property type="match status" value="1"/>
</dbReference>
<feature type="domain" description="RapZ C-terminal" evidence="6">
    <location>
        <begin position="190"/>
        <end position="309"/>
    </location>
</feature>
<sequence>MYIKRHTKIIHYSLKEIKGAGKGTQMKTEFVIVTGISGAGKSCAVNVMEDIGYFCIDNMPPQLIPKFAEICEENDDISKVAIVTDIRGGTMFLNLNATIEELKKCGLDVKLLFVDANHHVVKQRYKETRRKHPLFDVTNGDIDKAIDAEREIIEPLREIADYYIDTSLMSTSTLKENVLNIFLDTPSDSMTISCISFGFKYGVPNEADLVFDVRCLPNPYYIPELKEKSGLDKEVRDYVMSFESSQTLQTKLFDLIDFLIPQYLHEGKSQLVIAFGCTGGKHRSATFAENMCEHLSKNHLKARVLHRDVNKDKK</sequence>
<name>B0MN04_9FIRM</name>
<feature type="binding site" evidence="4">
    <location>
        <begin position="85"/>
        <end position="88"/>
    </location>
    <ligand>
        <name>GTP</name>
        <dbReference type="ChEBI" id="CHEBI:37565"/>
    </ligand>
</feature>
<feature type="domain" description="RapZ-like N-terminal" evidence="5">
    <location>
        <begin position="29"/>
        <end position="182"/>
    </location>
</feature>
<organism evidence="7 8">
    <name type="scientific">[Eubacterium] siraeum DSM 15702</name>
    <dbReference type="NCBI Taxonomy" id="428128"/>
    <lineage>
        <taxon>Bacteria</taxon>
        <taxon>Bacillati</taxon>
        <taxon>Bacillota</taxon>
        <taxon>Clostridia</taxon>
        <taxon>Eubacteriales</taxon>
        <taxon>Oscillospiraceae</taxon>
        <taxon>Oscillospiraceae incertae sedis</taxon>
    </lineage>
</organism>
<reference evidence="7" key="2">
    <citation type="submission" date="2014-06" db="EMBL/GenBank/DDBJ databases">
        <title>Draft genome sequence of Eubacterium siraeum (DSM 15702).</title>
        <authorList>
            <person name="Sudarsanam P."/>
            <person name="Ley R."/>
            <person name="Guruge J."/>
            <person name="Turnbaugh P.J."/>
            <person name="Mahowald M."/>
            <person name="Liep D."/>
            <person name="Gordon J."/>
        </authorList>
    </citation>
    <scope>NUCLEOTIDE SEQUENCE</scope>
    <source>
        <strain evidence="7">DSM 15702</strain>
    </source>
</reference>
<dbReference type="Pfam" id="PF22740">
    <property type="entry name" value="PapZ_C"/>
    <property type="match status" value="1"/>
</dbReference>
<evidence type="ECO:0000256" key="2">
    <source>
        <dbReference type="ARBA" id="ARBA00022840"/>
    </source>
</evidence>
<reference evidence="7" key="1">
    <citation type="submission" date="2007-10" db="EMBL/GenBank/DDBJ databases">
        <authorList>
            <person name="Fulton L."/>
            <person name="Clifton S."/>
            <person name="Fulton B."/>
            <person name="Xu J."/>
            <person name="Minx P."/>
            <person name="Pepin K.H."/>
            <person name="Johnson M."/>
            <person name="Thiruvilangam P."/>
            <person name="Bhonagiri V."/>
            <person name="Nash W.E."/>
            <person name="Mardis E.R."/>
            <person name="Wilson R.K."/>
        </authorList>
    </citation>
    <scope>NUCLEOTIDE SEQUENCE [LARGE SCALE GENOMIC DNA]</scope>
    <source>
        <strain evidence="7">DSM 15702</strain>
    </source>
</reference>
<dbReference type="InterPro" id="IPR027417">
    <property type="entry name" value="P-loop_NTPase"/>
</dbReference>
<evidence type="ECO:0000256" key="4">
    <source>
        <dbReference type="HAMAP-Rule" id="MF_00636"/>
    </source>
</evidence>
<keyword evidence="1 4" id="KW-0547">Nucleotide-binding</keyword>
<dbReference type="InterPro" id="IPR053931">
    <property type="entry name" value="RapZ_C"/>
</dbReference>
<dbReference type="SUPFAM" id="SSF52540">
    <property type="entry name" value="P-loop containing nucleoside triphosphate hydrolases"/>
    <property type="match status" value="1"/>
</dbReference>
<dbReference type="HAMAP" id="MF_00636">
    <property type="entry name" value="RapZ_like"/>
    <property type="match status" value="1"/>
</dbReference>
<dbReference type="GO" id="GO:0005525">
    <property type="term" value="F:GTP binding"/>
    <property type="evidence" value="ECO:0007669"/>
    <property type="project" value="UniProtKB-UniRule"/>
</dbReference>
<keyword evidence="3 4" id="KW-0342">GTP-binding</keyword>
<dbReference type="InterPro" id="IPR053930">
    <property type="entry name" value="RapZ-like_N"/>
</dbReference>
<gene>
    <name evidence="7" type="ORF">EUBSIR_01232</name>
</gene>
<dbReference type="GO" id="GO:0005524">
    <property type="term" value="F:ATP binding"/>
    <property type="evidence" value="ECO:0007669"/>
    <property type="project" value="UniProtKB-UniRule"/>
</dbReference>
<evidence type="ECO:0000313" key="8">
    <source>
        <dbReference type="Proteomes" id="UP000005326"/>
    </source>
</evidence>
<dbReference type="EMBL" id="ABCA03000044">
    <property type="protein sequence ID" value="EDS00950.1"/>
    <property type="molecule type" value="Genomic_DNA"/>
</dbReference>
<dbReference type="PIRSF" id="PIRSF005052">
    <property type="entry name" value="P-loopkin"/>
    <property type="match status" value="1"/>
</dbReference>
<dbReference type="InterPro" id="IPR005337">
    <property type="entry name" value="RapZ-like"/>
</dbReference>
<proteinExistence type="inferred from homology"/>
<protein>
    <recommendedName>
        <fullName evidence="9">Nucleotide-binding protein</fullName>
    </recommendedName>
</protein>
<keyword evidence="2 4" id="KW-0067">ATP-binding</keyword>
<dbReference type="AlphaFoldDB" id="B0MN04"/>